<organism evidence="8 9">
    <name type="scientific">Desulfarculus baarsii (strain ATCC 33931 / DSM 2075 / LMG 7858 / VKM B-1802 / 2st14)</name>
    <dbReference type="NCBI Taxonomy" id="644282"/>
    <lineage>
        <taxon>Bacteria</taxon>
        <taxon>Pseudomonadati</taxon>
        <taxon>Thermodesulfobacteriota</taxon>
        <taxon>Desulfarculia</taxon>
        <taxon>Desulfarculales</taxon>
        <taxon>Desulfarculaceae</taxon>
        <taxon>Desulfarculus</taxon>
    </lineage>
</organism>
<keyword evidence="2" id="KW-1003">Cell membrane</keyword>
<keyword evidence="7" id="KW-0812">Transmembrane</keyword>
<keyword evidence="4" id="KW-0808">Transferase</keyword>
<sequence>MGGGAMKAAYKILFGVAWLLSWLPLWLMRWFGRLTGRLVFTLDRRHRQIMLDNLALSFPGKSPAELRKLALSCLRHICSAFFEMPRLVRYSPAQAAAMVRVHGKERLDRAQARGRGVILLTGHIGNWEWMNAASIAIINSPALVVARPIDWPPADRLVNYWRCKDGSRIVAKDSSARSLLRELRAGGYIALLLDQNVDWYDGEWVDFFGRPACSNKGAALLAMKTKAAVVPVWCARGPDGKFDIFVGEELPLVDTGHKTQDVWDNTQNYQRALEDIIRQRPEQWFWLHQRWKTKPYHPWPREKR</sequence>
<protein>
    <submittedName>
        <fullName evidence="8">Lipid A biosynthesis acyltransferase</fullName>
    </submittedName>
</protein>
<dbReference type="Proteomes" id="UP000009047">
    <property type="component" value="Chromosome"/>
</dbReference>
<keyword evidence="5 7" id="KW-0472">Membrane</keyword>
<dbReference type="GO" id="GO:0016746">
    <property type="term" value="F:acyltransferase activity"/>
    <property type="evidence" value="ECO:0007669"/>
    <property type="project" value="UniProtKB-KW"/>
</dbReference>
<dbReference type="InterPro" id="IPR004960">
    <property type="entry name" value="LipA_acyltrans"/>
</dbReference>
<evidence type="ECO:0000256" key="6">
    <source>
        <dbReference type="ARBA" id="ARBA00023315"/>
    </source>
</evidence>
<accession>E1QIE1</accession>
<dbReference type="KEGG" id="dbr:Deba_2093"/>
<reference evidence="8 9" key="1">
    <citation type="journal article" date="2010" name="Stand. Genomic Sci.">
        <title>Complete genome sequence of Desulfarculus baarsii type strain (2st14).</title>
        <authorList>
            <person name="Sun H."/>
            <person name="Spring S."/>
            <person name="Lapidus A."/>
            <person name="Davenport K."/>
            <person name="Del Rio T.G."/>
            <person name="Tice H."/>
            <person name="Nolan M."/>
            <person name="Copeland A."/>
            <person name="Cheng J.F."/>
            <person name="Lucas S."/>
            <person name="Tapia R."/>
            <person name="Goodwin L."/>
            <person name="Pitluck S."/>
            <person name="Ivanova N."/>
            <person name="Pagani I."/>
            <person name="Mavromatis K."/>
            <person name="Ovchinnikova G."/>
            <person name="Pati A."/>
            <person name="Chen A."/>
            <person name="Palaniappan K."/>
            <person name="Hauser L."/>
            <person name="Chang Y.J."/>
            <person name="Jeffries C.D."/>
            <person name="Detter J.C."/>
            <person name="Han C."/>
            <person name="Rohde M."/>
            <person name="Brambilla E."/>
            <person name="Goker M."/>
            <person name="Woyke T."/>
            <person name="Bristow J."/>
            <person name="Eisen J.A."/>
            <person name="Markowitz V."/>
            <person name="Hugenholtz P."/>
            <person name="Kyrpides N.C."/>
            <person name="Klenk H.P."/>
            <person name="Land M."/>
        </authorList>
    </citation>
    <scope>NUCLEOTIDE SEQUENCE [LARGE SCALE GENOMIC DNA]</scope>
    <source>
        <strain evidence="9">ATCC 33931 / DSM 2075 / LMG 7858 / VKM B-1802 / 2st14</strain>
    </source>
</reference>
<proteinExistence type="predicted"/>
<gene>
    <name evidence="8" type="ordered locus">Deba_2093</name>
</gene>
<dbReference type="GO" id="GO:0009247">
    <property type="term" value="P:glycolipid biosynthetic process"/>
    <property type="evidence" value="ECO:0007669"/>
    <property type="project" value="UniProtKB-ARBA"/>
</dbReference>
<dbReference type="CDD" id="cd07984">
    <property type="entry name" value="LPLAT_LABLAT-like"/>
    <property type="match status" value="1"/>
</dbReference>
<evidence type="ECO:0000256" key="1">
    <source>
        <dbReference type="ARBA" id="ARBA00004533"/>
    </source>
</evidence>
<dbReference type="GO" id="GO:0005886">
    <property type="term" value="C:plasma membrane"/>
    <property type="evidence" value="ECO:0007669"/>
    <property type="project" value="UniProtKB-SubCell"/>
</dbReference>
<evidence type="ECO:0000256" key="4">
    <source>
        <dbReference type="ARBA" id="ARBA00022679"/>
    </source>
</evidence>
<evidence type="ECO:0000256" key="7">
    <source>
        <dbReference type="SAM" id="Phobius"/>
    </source>
</evidence>
<dbReference type="PIRSF" id="PIRSF026649">
    <property type="entry name" value="MsbB"/>
    <property type="match status" value="1"/>
</dbReference>
<dbReference type="Pfam" id="PF03279">
    <property type="entry name" value="Lip_A_acyltrans"/>
    <property type="match status" value="1"/>
</dbReference>
<keyword evidence="7" id="KW-1133">Transmembrane helix</keyword>
<dbReference type="AlphaFoldDB" id="E1QIE1"/>
<keyword evidence="3" id="KW-0997">Cell inner membrane</keyword>
<evidence type="ECO:0000256" key="5">
    <source>
        <dbReference type="ARBA" id="ARBA00023136"/>
    </source>
</evidence>
<dbReference type="HOGENOM" id="CLU_049421_4_0_7"/>
<name>E1QIE1_DESB2</name>
<dbReference type="PANTHER" id="PTHR30606:SF10">
    <property type="entry name" value="PHOSPHATIDYLINOSITOL MANNOSIDE ACYLTRANSFERASE"/>
    <property type="match status" value="1"/>
</dbReference>
<evidence type="ECO:0000256" key="3">
    <source>
        <dbReference type="ARBA" id="ARBA00022519"/>
    </source>
</evidence>
<dbReference type="STRING" id="644282.Deba_2093"/>
<evidence type="ECO:0000256" key="2">
    <source>
        <dbReference type="ARBA" id="ARBA00022475"/>
    </source>
</evidence>
<dbReference type="PANTHER" id="PTHR30606">
    <property type="entry name" value="LIPID A BIOSYNTHESIS LAUROYL ACYLTRANSFERASE"/>
    <property type="match status" value="1"/>
</dbReference>
<evidence type="ECO:0000313" key="8">
    <source>
        <dbReference type="EMBL" id="ADK85458.1"/>
    </source>
</evidence>
<feature type="transmembrane region" description="Helical" evidence="7">
    <location>
        <begin position="12"/>
        <end position="32"/>
    </location>
</feature>
<evidence type="ECO:0000313" key="9">
    <source>
        <dbReference type="Proteomes" id="UP000009047"/>
    </source>
</evidence>
<keyword evidence="6 8" id="KW-0012">Acyltransferase</keyword>
<comment type="subcellular location">
    <subcellularLocation>
        <location evidence="1">Cell inner membrane</location>
    </subcellularLocation>
</comment>
<dbReference type="EMBL" id="CP002085">
    <property type="protein sequence ID" value="ADK85458.1"/>
    <property type="molecule type" value="Genomic_DNA"/>
</dbReference>
<keyword evidence="9" id="KW-1185">Reference proteome</keyword>
<dbReference type="eggNOG" id="COG1560">
    <property type="taxonomic scope" value="Bacteria"/>
</dbReference>